<dbReference type="PROSITE" id="PS01315">
    <property type="entry name" value="CDS"/>
    <property type="match status" value="1"/>
</dbReference>
<evidence type="ECO:0000256" key="8">
    <source>
        <dbReference type="ARBA" id="ARBA00022475"/>
    </source>
</evidence>
<evidence type="ECO:0000256" key="11">
    <source>
        <dbReference type="ARBA" id="ARBA00022692"/>
    </source>
</evidence>
<gene>
    <name evidence="20" type="ORF">SAMN04488090_3427</name>
</gene>
<evidence type="ECO:0000256" key="9">
    <source>
        <dbReference type="ARBA" id="ARBA00022516"/>
    </source>
</evidence>
<keyword evidence="8" id="KW-1003">Cell membrane</keyword>
<evidence type="ECO:0000256" key="13">
    <source>
        <dbReference type="ARBA" id="ARBA00022989"/>
    </source>
</evidence>
<comment type="similarity">
    <text evidence="5 18">Belongs to the CDS family.</text>
</comment>
<keyword evidence="14" id="KW-0443">Lipid metabolism</keyword>
<keyword evidence="9" id="KW-0444">Lipid biosynthesis</keyword>
<feature type="transmembrane region" description="Helical" evidence="19">
    <location>
        <begin position="56"/>
        <end position="73"/>
    </location>
</feature>
<keyword evidence="10 18" id="KW-0808">Transferase</keyword>
<evidence type="ECO:0000256" key="17">
    <source>
        <dbReference type="ARBA" id="ARBA00023264"/>
    </source>
</evidence>
<feature type="transmembrane region" description="Helical" evidence="19">
    <location>
        <begin position="109"/>
        <end position="129"/>
    </location>
</feature>
<keyword evidence="11 18" id="KW-0812">Transmembrane</keyword>
<dbReference type="UniPathway" id="UPA00557">
    <property type="reaction ID" value="UER00614"/>
</dbReference>
<evidence type="ECO:0000256" key="5">
    <source>
        <dbReference type="ARBA" id="ARBA00010185"/>
    </source>
</evidence>
<dbReference type="STRING" id="563176.SAMN04488090_3427"/>
<feature type="transmembrane region" description="Helical" evidence="19">
    <location>
        <begin position="141"/>
        <end position="163"/>
    </location>
</feature>
<dbReference type="EMBL" id="FNGS01000006">
    <property type="protein sequence ID" value="SDM43142.1"/>
    <property type="molecule type" value="Genomic_DNA"/>
</dbReference>
<evidence type="ECO:0000256" key="2">
    <source>
        <dbReference type="ARBA" id="ARBA00004651"/>
    </source>
</evidence>
<feature type="transmembrane region" description="Helical" evidence="19">
    <location>
        <begin position="85"/>
        <end position="103"/>
    </location>
</feature>
<evidence type="ECO:0000256" key="6">
    <source>
        <dbReference type="ARBA" id="ARBA00012487"/>
    </source>
</evidence>
<evidence type="ECO:0000256" key="4">
    <source>
        <dbReference type="ARBA" id="ARBA00005189"/>
    </source>
</evidence>
<comment type="subcellular location">
    <subcellularLocation>
        <location evidence="2">Cell membrane</location>
        <topology evidence="2">Multi-pass membrane protein</topology>
    </subcellularLocation>
</comment>
<evidence type="ECO:0000256" key="14">
    <source>
        <dbReference type="ARBA" id="ARBA00023098"/>
    </source>
</evidence>
<dbReference type="GO" id="GO:0005886">
    <property type="term" value="C:plasma membrane"/>
    <property type="evidence" value="ECO:0007669"/>
    <property type="project" value="UniProtKB-SubCell"/>
</dbReference>
<evidence type="ECO:0000256" key="19">
    <source>
        <dbReference type="SAM" id="Phobius"/>
    </source>
</evidence>
<dbReference type="AlphaFoldDB" id="A0A1G9T686"/>
<evidence type="ECO:0000256" key="3">
    <source>
        <dbReference type="ARBA" id="ARBA00005119"/>
    </source>
</evidence>
<dbReference type="PANTHER" id="PTHR46382">
    <property type="entry name" value="PHOSPHATIDATE CYTIDYLYLTRANSFERASE"/>
    <property type="match status" value="1"/>
</dbReference>
<keyword evidence="15 19" id="KW-0472">Membrane</keyword>
<name>A0A1G9T686_9BACT</name>
<dbReference type="PANTHER" id="PTHR46382:SF1">
    <property type="entry name" value="PHOSPHATIDATE CYTIDYLYLTRANSFERASE"/>
    <property type="match status" value="1"/>
</dbReference>
<keyword evidence="21" id="KW-1185">Reference proteome</keyword>
<dbReference type="Proteomes" id="UP000198901">
    <property type="component" value="Unassembled WGS sequence"/>
</dbReference>
<feature type="transmembrane region" description="Helical" evidence="19">
    <location>
        <begin position="235"/>
        <end position="254"/>
    </location>
</feature>
<dbReference type="EC" id="2.7.7.41" evidence="6 18"/>
<sequence>MKSMCLSKTQSSPNGYYEMKKRIQTRLSSYSNLVQRVIAAVIGAALIIFSLYWSEWTFLILFSLIGGLAQLEFYKLVGLDDITPLKYYGTGVGVFMNILTFLIEKHYLHFELYFLLSPLFTLIFFIKLYKKNEVKPFTSIAYTFLGIIYVALPFALITVIALLGGEYSYQRVLGCLFLLWASDSGAYFAGTKFGRTKLFERVSPKKSWEGSIGGAATAMFVAYLLSQFFTDLSPWQWYGIGGVIVVAGTYGDLVESLFKRSIQIKDSGSVIPGHGGFLDRFDGLLLSAPFIVTFLKVF</sequence>
<evidence type="ECO:0000256" key="10">
    <source>
        <dbReference type="ARBA" id="ARBA00022679"/>
    </source>
</evidence>
<dbReference type="Pfam" id="PF01148">
    <property type="entry name" value="CTP_transf_1"/>
    <property type="match status" value="1"/>
</dbReference>
<comment type="pathway">
    <text evidence="4">Lipid metabolism.</text>
</comment>
<dbReference type="GO" id="GO:0016024">
    <property type="term" value="P:CDP-diacylglycerol biosynthetic process"/>
    <property type="evidence" value="ECO:0007669"/>
    <property type="project" value="UniProtKB-UniPathway"/>
</dbReference>
<evidence type="ECO:0000256" key="12">
    <source>
        <dbReference type="ARBA" id="ARBA00022695"/>
    </source>
</evidence>
<comment type="pathway">
    <text evidence="3 18">Phospholipid metabolism; CDP-diacylglycerol biosynthesis; CDP-diacylglycerol from sn-glycerol 3-phosphate: step 3/3.</text>
</comment>
<keyword evidence="12 18" id="KW-0548">Nucleotidyltransferase</keyword>
<feature type="transmembrane region" description="Helical" evidence="19">
    <location>
        <begin position="30"/>
        <end position="50"/>
    </location>
</feature>
<keyword evidence="16" id="KW-0594">Phospholipid biosynthesis</keyword>
<evidence type="ECO:0000256" key="15">
    <source>
        <dbReference type="ARBA" id="ARBA00023136"/>
    </source>
</evidence>
<comment type="catalytic activity">
    <reaction evidence="1 18">
        <text>a 1,2-diacyl-sn-glycero-3-phosphate + CTP + H(+) = a CDP-1,2-diacyl-sn-glycerol + diphosphate</text>
        <dbReference type="Rhea" id="RHEA:16229"/>
        <dbReference type="ChEBI" id="CHEBI:15378"/>
        <dbReference type="ChEBI" id="CHEBI:33019"/>
        <dbReference type="ChEBI" id="CHEBI:37563"/>
        <dbReference type="ChEBI" id="CHEBI:58332"/>
        <dbReference type="ChEBI" id="CHEBI:58608"/>
        <dbReference type="EC" id="2.7.7.41"/>
    </reaction>
</comment>
<evidence type="ECO:0000256" key="1">
    <source>
        <dbReference type="ARBA" id="ARBA00001698"/>
    </source>
</evidence>
<keyword evidence="13 19" id="KW-1133">Transmembrane helix</keyword>
<feature type="transmembrane region" description="Helical" evidence="19">
    <location>
        <begin position="210"/>
        <end position="229"/>
    </location>
</feature>
<evidence type="ECO:0000256" key="16">
    <source>
        <dbReference type="ARBA" id="ARBA00023209"/>
    </source>
</evidence>
<reference evidence="20 21" key="1">
    <citation type="submission" date="2016-10" db="EMBL/GenBank/DDBJ databases">
        <authorList>
            <person name="de Groot N.N."/>
        </authorList>
    </citation>
    <scope>NUCLEOTIDE SEQUENCE [LARGE SCALE GENOMIC DNA]</scope>
    <source>
        <strain evidence="20 21">DSM 21668</strain>
    </source>
</reference>
<feature type="transmembrane region" description="Helical" evidence="19">
    <location>
        <begin position="169"/>
        <end position="189"/>
    </location>
</feature>
<accession>A0A1G9T686</accession>
<dbReference type="InterPro" id="IPR000374">
    <property type="entry name" value="PC_trans"/>
</dbReference>
<evidence type="ECO:0000313" key="20">
    <source>
        <dbReference type="EMBL" id="SDM43142.1"/>
    </source>
</evidence>
<organism evidence="20 21">
    <name type="scientific">Siphonobacter aquaeclarae</name>
    <dbReference type="NCBI Taxonomy" id="563176"/>
    <lineage>
        <taxon>Bacteria</taxon>
        <taxon>Pseudomonadati</taxon>
        <taxon>Bacteroidota</taxon>
        <taxon>Cytophagia</taxon>
        <taxon>Cytophagales</taxon>
        <taxon>Cytophagaceae</taxon>
        <taxon>Siphonobacter</taxon>
    </lineage>
</organism>
<dbReference type="GO" id="GO:0004605">
    <property type="term" value="F:phosphatidate cytidylyltransferase activity"/>
    <property type="evidence" value="ECO:0007669"/>
    <property type="project" value="UniProtKB-EC"/>
</dbReference>
<evidence type="ECO:0000256" key="7">
    <source>
        <dbReference type="ARBA" id="ARBA00019373"/>
    </source>
</evidence>
<protein>
    <recommendedName>
        <fullName evidence="7 18">Phosphatidate cytidylyltransferase</fullName>
        <ecNumber evidence="6 18">2.7.7.41</ecNumber>
    </recommendedName>
</protein>
<evidence type="ECO:0000256" key="18">
    <source>
        <dbReference type="RuleBase" id="RU003938"/>
    </source>
</evidence>
<proteinExistence type="inferred from homology"/>
<evidence type="ECO:0000313" key="21">
    <source>
        <dbReference type="Proteomes" id="UP000198901"/>
    </source>
</evidence>
<keyword evidence="17" id="KW-1208">Phospholipid metabolism</keyword>